<gene>
    <name evidence="2" type="ORF">SAMN04488111_1211</name>
</gene>
<feature type="transmembrane region" description="Helical" evidence="1">
    <location>
        <begin position="40"/>
        <end position="61"/>
    </location>
</feature>
<evidence type="ECO:0000256" key="1">
    <source>
        <dbReference type="SAM" id="Phobius"/>
    </source>
</evidence>
<keyword evidence="1" id="KW-0812">Transmembrane</keyword>
<keyword evidence="1" id="KW-0472">Membrane</keyword>
<dbReference type="Proteomes" id="UP000198412">
    <property type="component" value="Unassembled WGS sequence"/>
</dbReference>
<feature type="transmembrane region" description="Helical" evidence="1">
    <location>
        <begin position="15"/>
        <end position="34"/>
    </location>
</feature>
<keyword evidence="1" id="KW-1133">Transmembrane helix</keyword>
<name>A0A238W1H6_9FLAO</name>
<proteinExistence type="predicted"/>
<dbReference type="OrthoDB" id="10008405at2"/>
<protein>
    <submittedName>
        <fullName evidence="2">Uncharacterized protein</fullName>
    </submittedName>
</protein>
<reference evidence="3" key="1">
    <citation type="submission" date="2017-06" db="EMBL/GenBank/DDBJ databases">
        <authorList>
            <person name="Varghese N."/>
            <person name="Submissions S."/>
        </authorList>
    </citation>
    <scope>NUCLEOTIDE SEQUENCE [LARGE SCALE GENOMIC DNA]</scope>
    <source>
        <strain evidence="3">DSM 27993</strain>
    </source>
</reference>
<sequence>MINSKPNNKLNRKDYLFLTVCLIIFFTVIMYIMGYGDLKGYMLIASVIGVIIAIPIVLYVLKKLYEEQG</sequence>
<organism evidence="2 3">
    <name type="scientific">Lutibacter flavus</name>
    <dbReference type="NCBI Taxonomy" id="691689"/>
    <lineage>
        <taxon>Bacteria</taxon>
        <taxon>Pseudomonadati</taxon>
        <taxon>Bacteroidota</taxon>
        <taxon>Flavobacteriia</taxon>
        <taxon>Flavobacteriales</taxon>
        <taxon>Flavobacteriaceae</taxon>
        <taxon>Lutibacter</taxon>
    </lineage>
</organism>
<accession>A0A238W1H6</accession>
<keyword evidence="3" id="KW-1185">Reference proteome</keyword>
<dbReference type="AlphaFoldDB" id="A0A238W1H6"/>
<dbReference type="RefSeq" id="WP_089377486.1">
    <property type="nucleotide sequence ID" value="NZ_FZNX01000001.1"/>
</dbReference>
<dbReference type="EMBL" id="FZNX01000001">
    <property type="protein sequence ID" value="SNR39559.1"/>
    <property type="molecule type" value="Genomic_DNA"/>
</dbReference>
<evidence type="ECO:0000313" key="3">
    <source>
        <dbReference type="Proteomes" id="UP000198412"/>
    </source>
</evidence>
<evidence type="ECO:0000313" key="2">
    <source>
        <dbReference type="EMBL" id="SNR39559.1"/>
    </source>
</evidence>